<keyword evidence="8" id="KW-1185">Reference proteome</keyword>
<evidence type="ECO:0000256" key="4">
    <source>
        <dbReference type="ARBA" id="ARBA00023315"/>
    </source>
</evidence>
<dbReference type="PANTHER" id="PTHR43017">
    <property type="entry name" value="GALACTOSIDE O-ACETYLTRANSFERASE"/>
    <property type="match status" value="1"/>
</dbReference>
<dbReference type="InterPro" id="IPR039369">
    <property type="entry name" value="LacA-like"/>
</dbReference>
<keyword evidence="3" id="KW-0677">Repeat</keyword>
<dbReference type="InterPro" id="IPR001451">
    <property type="entry name" value="Hexapep"/>
</dbReference>
<dbReference type="SMART" id="SM01266">
    <property type="entry name" value="Mac"/>
    <property type="match status" value="1"/>
</dbReference>
<evidence type="ECO:0000313" key="7">
    <source>
        <dbReference type="EMBL" id="MFL0195707.1"/>
    </source>
</evidence>
<dbReference type="RefSeq" id="WP_406791824.1">
    <property type="nucleotide sequence ID" value="NZ_JBJHZX010000011.1"/>
</dbReference>
<keyword evidence="4 5" id="KW-0012">Acyltransferase</keyword>
<dbReference type="Gene3D" id="2.160.10.10">
    <property type="entry name" value="Hexapeptide repeat proteins"/>
    <property type="match status" value="1"/>
</dbReference>
<dbReference type="SUPFAM" id="SSF51161">
    <property type="entry name" value="Trimeric LpxA-like enzymes"/>
    <property type="match status" value="1"/>
</dbReference>
<accession>A0ABW8SJ45</accession>
<comment type="caution">
    <text evidence="7">The sequence shown here is derived from an EMBL/GenBank/DDBJ whole genome shotgun (WGS) entry which is preliminary data.</text>
</comment>
<organism evidence="7 8">
    <name type="scientific">Candidatus Clostridium eludens</name>
    <dbReference type="NCBI Taxonomy" id="3381663"/>
    <lineage>
        <taxon>Bacteria</taxon>
        <taxon>Bacillati</taxon>
        <taxon>Bacillota</taxon>
        <taxon>Clostridia</taxon>
        <taxon>Eubacteriales</taxon>
        <taxon>Clostridiaceae</taxon>
        <taxon>Clostridium</taxon>
    </lineage>
</organism>
<dbReference type="GO" id="GO:0016746">
    <property type="term" value="F:acyltransferase activity"/>
    <property type="evidence" value="ECO:0007669"/>
    <property type="project" value="UniProtKB-KW"/>
</dbReference>
<dbReference type="Pfam" id="PF12464">
    <property type="entry name" value="Mac"/>
    <property type="match status" value="1"/>
</dbReference>
<dbReference type="InterPro" id="IPR018357">
    <property type="entry name" value="Hexapep_transf_CS"/>
</dbReference>
<evidence type="ECO:0000256" key="5">
    <source>
        <dbReference type="RuleBase" id="RU367021"/>
    </source>
</evidence>
<dbReference type="PANTHER" id="PTHR43017:SF1">
    <property type="entry name" value="ACETYLTRANSFERASE YJL218W-RELATED"/>
    <property type="match status" value="1"/>
</dbReference>
<dbReference type="Pfam" id="PF00132">
    <property type="entry name" value="Hexapep"/>
    <property type="match status" value="1"/>
</dbReference>
<proteinExistence type="inferred from homology"/>
<dbReference type="InterPro" id="IPR024688">
    <property type="entry name" value="Mac_dom"/>
</dbReference>
<name>A0ABW8SJ45_9CLOT</name>
<dbReference type="CDD" id="cd03357">
    <property type="entry name" value="LbH_MAT_GAT"/>
    <property type="match status" value="1"/>
</dbReference>
<gene>
    <name evidence="7" type="ORF">ACJDU8_09055</name>
</gene>
<dbReference type="InterPro" id="IPR011004">
    <property type="entry name" value="Trimer_LpxA-like_sf"/>
</dbReference>
<evidence type="ECO:0000256" key="2">
    <source>
        <dbReference type="ARBA" id="ARBA00022679"/>
    </source>
</evidence>
<evidence type="ECO:0000259" key="6">
    <source>
        <dbReference type="SMART" id="SM01266"/>
    </source>
</evidence>
<keyword evidence="2 5" id="KW-0808">Transferase</keyword>
<feature type="domain" description="Maltose/galactoside acetyltransferase" evidence="6">
    <location>
        <begin position="5"/>
        <end position="59"/>
    </location>
</feature>
<protein>
    <recommendedName>
        <fullName evidence="5">Acetyltransferase</fullName>
        <ecNumber evidence="5">2.3.1.-</ecNumber>
    </recommendedName>
</protein>
<dbReference type="Proteomes" id="UP001623660">
    <property type="component" value="Unassembled WGS sequence"/>
</dbReference>
<reference evidence="7 8" key="1">
    <citation type="submission" date="2024-11" db="EMBL/GenBank/DDBJ databases">
        <authorList>
            <person name="Heng Y.C."/>
            <person name="Lim A.C.H."/>
            <person name="Lee J.K.Y."/>
            <person name="Kittelmann S."/>
        </authorList>
    </citation>
    <scope>NUCLEOTIDE SEQUENCE [LARGE SCALE GENOMIC DNA]</scope>
    <source>
        <strain evidence="7 8">WILCCON 0269</strain>
    </source>
</reference>
<evidence type="ECO:0000256" key="3">
    <source>
        <dbReference type="ARBA" id="ARBA00022737"/>
    </source>
</evidence>
<evidence type="ECO:0000256" key="1">
    <source>
        <dbReference type="ARBA" id="ARBA00007274"/>
    </source>
</evidence>
<sequence length="183" mass="20156">MKSEKEKMLASVYYNAGDEELSKEREYARNLTFEFNHTRPSEKDKRKKIIKQLINAKGSFYVEAPFNCDYGYNIEVGENFYANYSCIILDVNKVKIGDNVLLAPNVQIYTATHPINPTERLNGKESGKPIAIGNNVWIGGGAIICPGVKIGDNVTIGAGSVVTEDIPDNVIAAGNPCKIIKNI</sequence>
<evidence type="ECO:0000313" key="8">
    <source>
        <dbReference type="Proteomes" id="UP001623660"/>
    </source>
</evidence>
<dbReference type="EMBL" id="JBJHZX010000011">
    <property type="protein sequence ID" value="MFL0195707.1"/>
    <property type="molecule type" value="Genomic_DNA"/>
</dbReference>
<dbReference type="EC" id="2.3.1.-" evidence="5"/>
<comment type="similarity">
    <text evidence="1 5">Belongs to the transferase hexapeptide repeat family.</text>
</comment>
<dbReference type="PROSITE" id="PS00101">
    <property type="entry name" value="HEXAPEP_TRANSFERASES"/>
    <property type="match status" value="1"/>
</dbReference>